<name>A0A8H6HN42_9AGAR</name>
<feature type="active site" description="Glycyl thioester intermediate" evidence="5">
    <location>
        <position position="1035"/>
    </location>
</feature>
<dbReference type="InterPro" id="IPR035983">
    <property type="entry name" value="Hect_E3_ubiquitin_ligase"/>
</dbReference>
<dbReference type="PANTHER" id="PTHR45700:SF2">
    <property type="entry name" value="UBIQUITIN-PROTEIN LIGASE E3C"/>
    <property type="match status" value="1"/>
</dbReference>
<feature type="compositionally biased region" description="Polar residues" evidence="6">
    <location>
        <begin position="630"/>
        <end position="641"/>
    </location>
</feature>
<dbReference type="InterPro" id="IPR000569">
    <property type="entry name" value="HECT_dom"/>
</dbReference>
<comment type="catalytic activity">
    <reaction evidence="1">
        <text>S-ubiquitinyl-[E2 ubiquitin-conjugating enzyme]-L-cysteine + [acceptor protein]-L-lysine = [E2 ubiquitin-conjugating enzyme]-L-cysteine + N(6)-ubiquitinyl-[acceptor protein]-L-lysine.</text>
        <dbReference type="EC" id="2.3.2.26"/>
    </reaction>
</comment>
<organism evidence="8 9">
    <name type="scientific">Ephemerocybe angulata</name>
    <dbReference type="NCBI Taxonomy" id="980116"/>
    <lineage>
        <taxon>Eukaryota</taxon>
        <taxon>Fungi</taxon>
        <taxon>Dikarya</taxon>
        <taxon>Basidiomycota</taxon>
        <taxon>Agaricomycotina</taxon>
        <taxon>Agaricomycetes</taxon>
        <taxon>Agaricomycetidae</taxon>
        <taxon>Agaricales</taxon>
        <taxon>Agaricineae</taxon>
        <taxon>Psathyrellaceae</taxon>
        <taxon>Ephemerocybe</taxon>
    </lineage>
</organism>
<dbReference type="Gene3D" id="3.30.2160.10">
    <property type="entry name" value="Hect, E3 ligase catalytic domain"/>
    <property type="match status" value="1"/>
</dbReference>
<sequence>MLPFYENERKRKINLGGSTRVSSASDLLDSVKAQREARLEQKRRQDSALRIQAFYRGRSQASVTKDEMRKTFRNDVLGITGLRCLVLLGLDEAALGIWSQTVCSTAPEQVFALSKGRSWLTLVQRVALSVLTSVSRSPLSPNSLSHLQALTVLLSPGDVARAITSYLLNHDYYSLISTAFQHIPEPKSKKAPQTAPLTHLAVVPLSLYPPTSSTFVSSLSKFLVHIFTIPHLPNRIPLSTLPSFVSSIPISHLHLLSPHTSQITSFLAHQPNSVEARVHLVANCSMFFSPHYAKFGNQGVVWYLRFLAEVFGGLPVGVFDSVAQPKSKVKDKGKGKEAAMVVDADPAVPWVLPEDEARHSQPNDLLILDTKTHSRISTLQSQTHIDSLLLLARRSQAVQEAFVIFVLALGRVWPTKREGVLSTILASGGSGGSGGGLVRGLWRDVRGNSVGKDVGVSIFDPRNASAWPPLLLLAELYSQALQMMGDDEFFSSVSGPSGFSGASSTGSGLGMKNPLTMEELVLFSRMLLNVAFTLYWSMPTVTTGSSSTIAPSASGAAAAGYSWEEAREKVTRCLVGIHARDSRKPFVPPDGWLVTSSALDMRTFVQAAMLEEQQLAEAAASSSEDDAAMNTNGESRPSSLLRNLPKSRNGVSGFSARTIASFSPCLGVLNNIPFAIPFEVRVAIFRQFVRLDMQRLGIDDRYRRGGWGYGGKTRVSVRRGMVAQDGFDRLGDVDLKGPVEITFVDQFGAEEAGIDGGGVFKEFFTDLCKEVFDTDRGLWLVNGKNELYPNPHAYATEPHSLNWYRFIGRILGKAMYEGILVDVAFAGFFLAKLLGKQSFLDDLASLDPDLYKGLIFLKHYEGNPEDLSLNFTIAVDELGVTRNVELIPGGSDISVTKENRLKYITLVSHYRLSRQIRKQSEAFFEGLKEMIEVRWLRMFNQQEVQILIGGVNAPIDLDDLREHTNYGGLYDDRHPVIVAFWKVLNGFDQEQRRALLRFVTSCSRPPLLGFKELVPNFSIRDSGTDSHRLPTSSTCVNLLKLPLYSNERIMREKIVQAITSGAGFDLS</sequence>
<feature type="domain" description="HECT" evidence="7">
    <location>
        <begin position="731"/>
        <end position="1067"/>
    </location>
</feature>
<evidence type="ECO:0000313" key="8">
    <source>
        <dbReference type="EMBL" id="KAF6750084.1"/>
    </source>
</evidence>
<dbReference type="SUPFAM" id="SSF56204">
    <property type="entry name" value="Hect, E3 ligase catalytic domain"/>
    <property type="match status" value="1"/>
</dbReference>
<dbReference type="Gene3D" id="3.30.2410.10">
    <property type="entry name" value="Hect, E3 ligase catalytic domain"/>
    <property type="match status" value="1"/>
</dbReference>
<proteinExistence type="predicted"/>
<keyword evidence="9" id="KW-1185">Reference proteome</keyword>
<evidence type="ECO:0000256" key="3">
    <source>
        <dbReference type="ARBA" id="ARBA00022679"/>
    </source>
</evidence>
<dbReference type="FunFam" id="3.30.2160.10:FF:000002">
    <property type="entry name" value="Putative Ubiquitin-protein ligase E3C"/>
    <property type="match status" value="1"/>
</dbReference>
<dbReference type="CDD" id="cd00078">
    <property type="entry name" value="HECTc"/>
    <property type="match status" value="1"/>
</dbReference>
<dbReference type="PANTHER" id="PTHR45700">
    <property type="entry name" value="UBIQUITIN-PROTEIN LIGASE E3C"/>
    <property type="match status" value="1"/>
</dbReference>
<evidence type="ECO:0000256" key="6">
    <source>
        <dbReference type="SAM" id="MobiDB-lite"/>
    </source>
</evidence>
<dbReference type="AlphaFoldDB" id="A0A8H6HN42"/>
<evidence type="ECO:0000256" key="5">
    <source>
        <dbReference type="PROSITE-ProRule" id="PRU00104"/>
    </source>
</evidence>
<comment type="caution">
    <text evidence="8">The sequence shown here is derived from an EMBL/GenBank/DDBJ whole genome shotgun (WGS) entry which is preliminary data.</text>
</comment>
<keyword evidence="8" id="KW-0436">Ligase</keyword>
<feature type="region of interest" description="Disordered" evidence="6">
    <location>
        <begin position="620"/>
        <end position="644"/>
    </location>
</feature>
<dbReference type="GO" id="GO:0016874">
    <property type="term" value="F:ligase activity"/>
    <property type="evidence" value="ECO:0007669"/>
    <property type="project" value="UniProtKB-KW"/>
</dbReference>
<dbReference type="InterPro" id="IPR044611">
    <property type="entry name" value="E3A/B/C-like"/>
</dbReference>
<evidence type="ECO:0000259" key="7">
    <source>
        <dbReference type="PROSITE" id="PS50237"/>
    </source>
</evidence>
<evidence type="ECO:0000313" key="9">
    <source>
        <dbReference type="Proteomes" id="UP000521943"/>
    </source>
</evidence>
<dbReference type="Proteomes" id="UP000521943">
    <property type="component" value="Unassembled WGS sequence"/>
</dbReference>
<keyword evidence="3" id="KW-0808">Transferase</keyword>
<evidence type="ECO:0000256" key="4">
    <source>
        <dbReference type="ARBA" id="ARBA00022786"/>
    </source>
</evidence>
<dbReference type="SMART" id="SM00119">
    <property type="entry name" value="HECTc"/>
    <property type="match status" value="1"/>
</dbReference>
<gene>
    <name evidence="8" type="ORF">DFP72DRAFT_1173136</name>
</gene>
<dbReference type="Gene3D" id="3.90.1750.10">
    <property type="entry name" value="Hect, E3 ligase catalytic domains"/>
    <property type="match status" value="1"/>
</dbReference>
<dbReference type="EC" id="2.3.2.26" evidence="2"/>
<evidence type="ECO:0000256" key="2">
    <source>
        <dbReference type="ARBA" id="ARBA00012485"/>
    </source>
</evidence>
<dbReference type="PROSITE" id="PS50237">
    <property type="entry name" value="HECT"/>
    <property type="match status" value="1"/>
</dbReference>
<dbReference type="GO" id="GO:0006511">
    <property type="term" value="P:ubiquitin-dependent protein catabolic process"/>
    <property type="evidence" value="ECO:0007669"/>
    <property type="project" value="TreeGrafter"/>
</dbReference>
<dbReference type="GO" id="GO:0000209">
    <property type="term" value="P:protein polyubiquitination"/>
    <property type="evidence" value="ECO:0007669"/>
    <property type="project" value="InterPro"/>
</dbReference>
<dbReference type="Pfam" id="PF00632">
    <property type="entry name" value="HECT"/>
    <property type="match status" value="1"/>
</dbReference>
<reference evidence="8 9" key="1">
    <citation type="submission" date="2020-07" db="EMBL/GenBank/DDBJ databases">
        <title>Comparative genomics of pyrophilous fungi reveals a link between fire events and developmental genes.</title>
        <authorList>
            <consortium name="DOE Joint Genome Institute"/>
            <person name="Steindorff A.S."/>
            <person name="Carver A."/>
            <person name="Calhoun S."/>
            <person name="Stillman K."/>
            <person name="Liu H."/>
            <person name="Lipzen A."/>
            <person name="Pangilinan J."/>
            <person name="Labutti K."/>
            <person name="Bruns T.D."/>
            <person name="Grigoriev I.V."/>
        </authorList>
    </citation>
    <scope>NUCLEOTIDE SEQUENCE [LARGE SCALE GENOMIC DNA]</scope>
    <source>
        <strain evidence="8 9">CBS 144469</strain>
    </source>
</reference>
<dbReference type="GO" id="GO:0061630">
    <property type="term" value="F:ubiquitin protein ligase activity"/>
    <property type="evidence" value="ECO:0007669"/>
    <property type="project" value="UniProtKB-EC"/>
</dbReference>
<keyword evidence="4 5" id="KW-0833">Ubl conjugation pathway</keyword>
<dbReference type="FunFam" id="3.30.2410.10:FF:000011">
    <property type="entry name" value="Putative Ubiquitin-protein ligase E3C"/>
    <property type="match status" value="1"/>
</dbReference>
<evidence type="ECO:0000256" key="1">
    <source>
        <dbReference type="ARBA" id="ARBA00000885"/>
    </source>
</evidence>
<dbReference type="PROSITE" id="PS50096">
    <property type="entry name" value="IQ"/>
    <property type="match status" value="1"/>
</dbReference>
<dbReference type="EMBL" id="JACGCI010000059">
    <property type="protein sequence ID" value="KAF6750084.1"/>
    <property type="molecule type" value="Genomic_DNA"/>
</dbReference>
<protein>
    <recommendedName>
        <fullName evidence="2">HECT-type E3 ubiquitin transferase</fullName>
        <ecNumber evidence="2">2.3.2.26</ecNumber>
    </recommendedName>
</protein>
<dbReference type="OrthoDB" id="8068875at2759"/>
<accession>A0A8H6HN42</accession>